<sequence>MSELPVSFDPLEFRPTGPNEMSAHARNIVKNVLDSYTGRFDVLAEAVQNAMDAIEARWGAGVDNAAGRRDGEYPTIRIEIDASARNEITVTDNGVGIAGDKLQEVFTPHLSPKLLYGRPTRGHKGVGTTFLIYGHPAFEVRTKTTSGEVHAYRIQGGSEWVQGETILPAPKFERVEDAGRRLENFGSGTSITVKVDESTRFGRVRNAQYNKLETWELVLRTFTAIGIVNVGIADHRRPEWVRELRVELELLGVSGGGTCTVVPKFHFPHSDAATSVSLSELWSGSVSDSNRYEMLYLELGPDALEQQLKAQIEELENSDSAEDQETLQTLRKYETSVYASWAYKNTLYEDLYRGALEEPSAKRFQYMNVRGGLMVASVGMPIGETTDHPYATMKPEYRRRLFMIASFNGKYSPDLGRKTIPAQDRAFLEWLERQIQNLFLRYIGRLVRSNDEAPHHAGGFAQAKEELASEGDRVRKRTEKLQAMSEPLGFAYEPRYEAELVGIFYALLASGDLRGYRLLAVPGSTTRLDGYFDFEASQFAKPTPDDLAPLGIAESKATGGAFQRRGKWLEFKVRLDDLIDDFEAEDATGSKKYFDLVDLVVAWEVPAGESIGDYDLVELKEGNWNERDYYGATHLLRKSGGNHVVQVLALQDFIRRMQSVAPATA</sequence>
<name>A0ABY5KU61_9CELL</name>
<dbReference type="InterPro" id="IPR003594">
    <property type="entry name" value="HATPase_dom"/>
</dbReference>
<organism evidence="2 3">
    <name type="scientific">Cellulomonas xiejunii</name>
    <dbReference type="NCBI Taxonomy" id="2968083"/>
    <lineage>
        <taxon>Bacteria</taxon>
        <taxon>Bacillati</taxon>
        <taxon>Actinomycetota</taxon>
        <taxon>Actinomycetes</taxon>
        <taxon>Micrococcales</taxon>
        <taxon>Cellulomonadaceae</taxon>
        <taxon>Cellulomonas</taxon>
    </lineage>
</organism>
<dbReference type="GO" id="GO:0005524">
    <property type="term" value="F:ATP binding"/>
    <property type="evidence" value="ECO:0007669"/>
    <property type="project" value="UniProtKB-KW"/>
</dbReference>
<proteinExistence type="predicted"/>
<reference evidence="2 3" key="1">
    <citation type="submission" date="2022-07" db="EMBL/GenBank/DDBJ databases">
        <title>Novel species in genus cellulomonas.</title>
        <authorList>
            <person name="Ye L."/>
        </authorList>
    </citation>
    <scope>NUCLEOTIDE SEQUENCE [LARGE SCALE GENOMIC DNA]</scope>
    <source>
        <strain evidence="3">zg-B89</strain>
    </source>
</reference>
<evidence type="ECO:0000313" key="2">
    <source>
        <dbReference type="EMBL" id="UUI73239.1"/>
    </source>
</evidence>
<dbReference type="Gene3D" id="3.30.565.10">
    <property type="entry name" value="Histidine kinase-like ATPase, C-terminal domain"/>
    <property type="match status" value="1"/>
</dbReference>
<dbReference type="Pfam" id="PF02518">
    <property type="entry name" value="HATPase_c"/>
    <property type="match status" value="1"/>
</dbReference>
<evidence type="ECO:0000259" key="1">
    <source>
        <dbReference type="Pfam" id="PF02518"/>
    </source>
</evidence>
<dbReference type="SUPFAM" id="SSF55874">
    <property type="entry name" value="ATPase domain of HSP90 chaperone/DNA topoisomerase II/histidine kinase"/>
    <property type="match status" value="1"/>
</dbReference>
<keyword evidence="2" id="KW-0547">Nucleotide-binding</keyword>
<keyword evidence="2" id="KW-0067">ATP-binding</keyword>
<feature type="domain" description="Histidine kinase/HSP90-like ATPase" evidence="1">
    <location>
        <begin position="42"/>
        <end position="133"/>
    </location>
</feature>
<dbReference type="EMBL" id="CP101987">
    <property type="protein sequence ID" value="UUI73239.1"/>
    <property type="molecule type" value="Genomic_DNA"/>
</dbReference>
<dbReference type="Proteomes" id="UP001316384">
    <property type="component" value="Chromosome"/>
</dbReference>
<keyword evidence="3" id="KW-1185">Reference proteome</keyword>
<accession>A0ABY5KU61</accession>
<dbReference type="InterPro" id="IPR036890">
    <property type="entry name" value="HATPase_C_sf"/>
</dbReference>
<dbReference type="RefSeq" id="WP_227577547.1">
    <property type="nucleotide sequence ID" value="NZ_CP101987.1"/>
</dbReference>
<evidence type="ECO:0000313" key="3">
    <source>
        <dbReference type="Proteomes" id="UP001316384"/>
    </source>
</evidence>
<protein>
    <submittedName>
        <fullName evidence="2">ATP-binding protein</fullName>
    </submittedName>
</protein>
<gene>
    <name evidence="2" type="ORF">NP048_07330</name>
</gene>